<sequence>MGFDMFGDDENLGPVAVIVDGDGAVIEVYADGSYCTKDATGRVLPSGPVTV</sequence>
<comment type="caution">
    <text evidence="1">The sequence shown here is derived from an EMBL/GenBank/DDBJ whole genome shotgun (WGS) entry which is preliminary data.</text>
</comment>
<reference evidence="2" key="1">
    <citation type="journal article" date="2019" name="Int. J. Syst. Evol. Microbiol.">
        <title>The Global Catalogue of Microorganisms (GCM) 10K type strain sequencing project: providing services to taxonomists for standard genome sequencing and annotation.</title>
        <authorList>
            <consortium name="The Broad Institute Genomics Platform"/>
            <consortium name="The Broad Institute Genome Sequencing Center for Infectious Disease"/>
            <person name="Wu L."/>
            <person name="Ma J."/>
        </authorList>
    </citation>
    <scope>NUCLEOTIDE SEQUENCE [LARGE SCALE GENOMIC DNA]</scope>
    <source>
        <strain evidence="2">JCM 30742</strain>
    </source>
</reference>
<dbReference type="Proteomes" id="UP001500752">
    <property type="component" value="Unassembled WGS sequence"/>
</dbReference>
<proteinExistence type="predicted"/>
<evidence type="ECO:0000313" key="2">
    <source>
        <dbReference type="Proteomes" id="UP001500752"/>
    </source>
</evidence>
<dbReference type="EMBL" id="BAABEO010000025">
    <property type="protein sequence ID" value="GAA3697646.1"/>
    <property type="molecule type" value="Genomic_DNA"/>
</dbReference>
<keyword evidence="2" id="KW-1185">Reference proteome</keyword>
<organism evidence="1 2">
    <name type="scientific">Arthrobacter ginkgonis</name>
    <dbReference type="NCBI Taxonomy" id="1630594"/>
    <lineage>
        <taxon>Bacteria</taxon>
        <taxon>Bacillati</taxon>
        <taxon>Actinomycetota</taxon>
        <taxon>Actinomycetes</taxon>
        <taxon>Micrococcales</taxon>
        <taxon>Micrococcaceae</taxon>
        <taxon>Arthrobacter</taxon>
    </lineage>
</organism>
<gene>
    <name evidence="1" type="ORF">GCM10023081_38260</name>
</gene>
<name>A0ABP7D102_9MICC</name>
<evidence type="ECO:0000313" key="1">
    <source>
        <dbReference type="EMBL" id="GAA3697646.1"/>
    </source>
</evidence>
<accession>A0ABP7D102</accession>
<protein>
    <submittedName>
        <fullName evidence="1">Uncharacterized protein</fullName>
    </submittedName>
</protein>